<feature type="compositionally biased region" description="Basic and acidic residues" evidence="1">
    <location>
        <begin position="1330"/>
        <end position="1339"/>
    </location>
</feature>
<feature type="compositionally biased region" description="Polar residues" evidence="1">
    <location>
        <begin position="1453"/>
        <end position="1466"/>
    </location>
</feature>
<reference evidence="3 4" key="1">
    <citation type="journal article" date="2022" name="Int. J. Syst. Evol. Microbiol.">
        <title>Apilactobacillus apisilvae sp. nov., Nicolia spurrieriana gen. nov. sp. nov., Bombilactobacillus folatiphilus sp. nov. and Bombilactobacillus thymidiniphilus sp. nov., four new lactic acid bacterial isolates from stingless bees Tetragonula carbonaria and Austroplebeia australis.</title>
        <authorList>
            <person name="Oliphant S.A."/>
            <person name="Watson-Haigh N.S."/>
            <person name="Sumby K.M."/>
            <person name="Gardner J."/>
            <person name="Groom S."/>
            <person name="Jiranek V."/>
        </authorList>
    </citation>
    <scope>NUCLEOTIDE SEQUENCE [LARGE SCALE GENOMIC DNA]</scope>
    <source>
        <strain evidence="3 4">SG5_A10</strain>
    </source>
</reference>
<dbReference type="Pfam" id="PF19087">
    <property type="entry name" value="DUF5776"/>
    <property type="match status" value="1"/>
</dbReference>
<feature type="region of interest" description="Disordered" evidence="1">
    <location>
        <begin position="1622"/>
        <end position="1648"/>
    </location>
</feature>
<feature type="compositionally biased region" description="Basic and acidic residues" evidence="1">
    <location>
        <begin position="194"/>
        <end position="208"/>
    </location>
</feature>
<dbReference type="RefSeq" id="WP_249510910.1">
    <property type="nucleotide sequence ID" value="NZ_CP093362.1"/>
</dbReference>
<feature type="compositionally biased region" description="Basic and acidic residues" evidence="1">
    <location>
        <begin position="78"/>
        <end position="90"/>
    </location>
</feature>
<feature type="region of interest" description="Disordered" evidence="1">
    <location>
        <begin position="2573"/>
        <end position="2604"/>
    </location>
</feature>
<feature type="compositionally biased region" description="Low complexity" evidence="1">
    <location>
        <begin position="292"/>
        <end position="302"/>
    </location>
</feature>
<feature type="domain" description="DUF5776" evidence="2">
    <location>
        <begin position="3075"/>
        <end position="3139"/>
    </location>
</feature>
<feature type="compositionally biased region" description="Polar residues" evidence="1">
    <location>
        <begin position="2671"/>
        <end position="2683"/>
    </location>
</feature>
<feature type="region of interest" description="Disordered" evidence="1">
    <location>
        <begin position="1501"/>
        <end position="1531"/>
    </location>
</feature>
<feature type="region of interest" description="Disordered" evidence="1">
    <location>
        <begin position="2300"/>
        <end position="2333"/>
    </location>
</feature>
<feature type="compositionally biased region" description="Basic and acidic residues" evidence="1">
    <location>
        <begin position="1762"/>
        <end position="1772"/>
    </location>
</feature>
<feature type="region of interest" description="Disordered" evidence="1">
    <location>
        <begin position="2778"/>
        <end position="2799"/>
    </location>
</feature>
<feature type="compositionally biased region" description="Polar residues" evidence="1">
    <location>
        <begin position="2645"/>
        <end position="2658"/>
    </location>
</feature>
<feature type="compositionally biased region" description="Polar residues" evidence="1">
    <location>
        <begin position="160"/>
        <end position="169"/>
    </location>
</feature>
<feature type="region of interest" description="Disordered" evidence="1">
    <location>
        <begin position="229"/>
        <end position="364"/>
    </location>
</feature>
<feature type="compositionally biased region" description="Polar residues" evidence="1">
    <location>
        <begin position="259"/>
        <end position="268"/>
    </location>
</feature>
<evidence type="ECO:0000259" key="2">
    <source>
        <dbReference type="Pfam" id="PF19087"/>
    </source>
</evidence>
<feature type="compositionally biased region" description="Basic and acidic residues" evidence="1">
    <location>
        <begin position="2456"/>
        <end position="2466"/>
    </location>
</feature>
<feature type="region of interest" description="Disordered" evidence="1">
    <location>
        <begin position="1930"/>
        <end position="1977"/>
    </location>
</feature>
<feature type="compositionally biased region" description="Polar residues" evidence="1">
    <location>
        <begin position="275"/>
        <end position="286"/>
    </location>
</feature>
<feature type="compositionally biased region" description="Polar residues" evidence="1">
    <location>
        <begin position="1878"/>
        <end position="1902"/>
    </location>
</feature>
<feature type="region of interest" description="Disordered" evidence="1">
    <location>
        <begin position="1374"/>
        <end position="1399"/>
    </location>
</feature>
<organism evidence="3 4">
    <name type="scientific">Apilactobacillus apisilvae</name>
    <dbReference type="NCBI Taxonomy" id="2923364"/>
    <lineage>
        <taxon>Bacteria</taxon>
        <taxon>Bacillati</taxon>
        <taxon>Bacillota</taxon>
        <taxon>Bacilli</taxon>
        <taxon>Lactobacillales</taxon>
        <taxon>Lactobacillaceae</taxon>
        <taxon>Apilactobacillus</taxon>
    </lineage>
</organism>
<feature type="compositionally biased region" description="Low complexity" evidence="1">
    <location>
        <begin position="135"/>
        <end position="154"/>
    </location>
</feature>
<dbReference type="EMBL" id="CP093362">
    <property type="protein sequence ID" value="UQS84930.1"/>
    <property type="molecule type" value="Genomic_DNA"/>
</dbReference>
<proteinExistence type="predicted"/>
<feature type="region of interest" description="Disordered" evidence="1">
    <location>
        <begin position="1232"/>
        <end position="1278"/>
    </location>
</feature>
<name>A0ABY4PHF6_9LACO</name>
<feature type="compositionally biased region" description="Polar residues" evidence="1">
    <location>
        <begin position="1048"/>
        <end position="1057"/>
    </location>
</feature>
<feature type="compositionally biased region" description="Basic and acidic residues" evidence="1">
    <location>
        <begin position="170"/>
        <end position="183"/>
    </location>
</feature>
<feature type="compositionally biased region" description="Polar residues" evidence="1">
    <location>
        <begin position="331"/>
        <end position="364"/>
    </location>
</feature>
<feature type="region of interest" description="Disordered" evidence="1">
    <location>
        <begin position="2107"/>
        <end position="2150"/>
    </location>
</feature>
<feature type="compositionally biased region" description="Polar residues" evidence="1">
    <location>
        <begin position="2107"/>
        <end position="2126"/>
    </location>
</feature>
<feature type="compositionally biased region" description="Low complexity" evidence="1">
    <location>
        <begin position="241"/>
        <end position="254"/>
    </location>
</feature>
<feature type="compositionally biased region" description="Polar residues" evidence="1">
    <location>
        <begin position="402"/>
        <end position="416"/>
    </location>
</feature>
<feature type="compositionally biased region" description="Polar residues" evidence="1">
    <location>
        <begin position="1837"/>
        <end position="1856"/>
    </location>
</feature>
<feature type="compositionally biased region" description="Polar residues" evidence="1">
    <location>
        <begin position="1630"/>
        <end position="1648"/>
    </location>
</feature>
<gene>
    <name evidence="3" type="ORF">MOO46_06715</name>
</gene>
<feature type="region of interest" description="Disordered" evidence="1">
    <location>
        <begin position="2243"/>
        <end position="2267"/>
    </location>
</feature>
<feature type="region of interest" description="Disordered" evidence="1">
    <location>
        <begin position="1834"/>
        <end position="1915"/>
    </location>
</feature>
<evidence type="ECO:0000256" key="1">
    <source>
        <dbReference type="SAM" id="MobiDB-lite"/>
    </source>
</evidence>
<feature type="compositionally biased region" description="Basic and acidic residues" evidence="1">
    <location>
        <begin position="2684"/>
        <end position="2696"/>
    </location>
</feature>
<feature type="compositionally biased region" description="Polar residues" evidence="1">
    <location>
        <begin position="118"/>
        <end position="133"/>
    </location>
</feature>
<feature type="region of interest" description="Disordered" evidence="1">
    <location>
        <begin position="1437"/>
        <end position="1466"/>
    </location>
</feature>
<protein>
    <submittedName>
        <fullName evidence="3">DUF5776 domain-containing protein</fullName>
    </submittedName>
</protein>
<feature type="compositionally biased region" description="Polar residues" evidence="1">
    <location>
        <begin position="1258"/>
        <end position="1277"/>
    </location>
</feature>
<feature type="compositionally biased region" description="Basic and acidic residues" evidence="1">
    <location>
        <begin position="102"/>
        <end position="116"/>
    </location>
</feature>
<feature type="compositionally biased region" description="Polar residues" evidence="1">
    <location>
        <begin position="2846"/>
        <end position="2866"/>
    </location>
</feature>
<feature type="region of interest" description="Disordered" evidence="1">
    <location>
        <begin position="2636"/>
        <end position="2741"/>
    </location>
</feature>
<feature type="compositionally biased region" description="Basic and acidic residues" evidence="1">
    <location>
        <begin position="2127"/>
        <end position="2149"/>
    </location>
</feature>
<feature type="region of interest" description="Disordered" evidence="1">
    <location>
        <begin position="1290"/>
        <end position="1339"/>
    </location>
</feature>
<feature type="compositionally biased region" description="Polar residues" evidence="1">
    <location>
        <begin position="1773"/>
        <end position="1789"/>
    </location>
</feature>
<evidence type="ECO:0000313" key="3">
    <source>
        <dbReference type="EMBL" id="UQS84930.1"/>
    </source>
</evidence>
<feature type="compositionally biased region" description="Polar residues" evidence="1">
    <location>
        <begin position="1420"/>
        <end position="1430"/>
    </location>
</feature>
<keyword evidence="4" id="KW-1185">Reference proteome</keyword>
<feature type="region of interest" description="Disordered" evidence="1">
    <location>
        <begin position="398"/>
        <end position="427"/>
    </location>
</feature>
<feature type="compositionally biased region" description="Polar residues" evidence="1">
    <location>
        <begin position="2339"/>
        <end position="2349"/>
    </location>
</feature>
<evidence type="ECO:0000313" key="4">
    <source>
        <dbReference type="Proteomes" id="UP000831859"/>
    </source>
</evidence>
<dbReference type="Proteomes" id="UP000831859">
    <property type="component" value="Chromosome"/>
</dbReference>
<feature type="compositionally biased region" description="Low complexity" evidence="1">
    <location>
        <begin position="1239"/>
        <end position="1257"/>
    </location>
</feature>
<feature type="compositionally biased region" description="Polar residues" evidence="1">
    <location>
        <begin position="1589"/>
        <end position="1603"/>
    </location>
</feature>
<feature type="compositionally biased region" description="Polar residues" evidence="1">
    <location>
        <begin position="1384"/>
        <end position="1394"/>
    </location>
</feature>
<feature type="region of interest" description="Disordered" evidence="1">
    <location>
        <begin position="2456"/>
        <end position="2498"/>
    </location>
</feature>
<feature type="compositionally biased region" description="Low complexity" evidence="1">
    <location>
        <begin position="2573"/>
        <end position="2585"/>
    </location>
</feature>
<feature type="region of interest" description="Disordered" evidence="1">
    <location>
        <begin position="1727"/>
        <end position="1789"/>
    </location>
</feature>
<accession>A0ABY4PHF6</accession>
<feature type="region of interest" description="Disordered" evidence="1">
    <location>
        <begin position="2374"/>
        <end position="2394"/>
    </location>
</feature>
<feature type="region of interest" description="Disordered" evidence="1">
    <location>
        <begin position="1411"/>
        <end position="1430"/>
    </location>
</feature>
<feature type="region of interest" description="Disordered" evidence="1">
    <location>
        <begin position="51"/>
        <end position="211"/>
    </location>
</feature>
<feature type="compositionally biased region" description="Polar residues" evidence="1">
    <location>
        <begin position="2182"/>
        <end position="2195"/>
    </location>
</feature>
<feature type="compositionally biased region" description="Basic and acidic residues" evidence="1">
    <location>
        <begin position="2479"/>
        <end position="2491"/>
    </location>
</feature>
<feature type="region of interest" description="Disordered" evidence="1">
    <location>
        <begin position="1572"/>
        <end position="1603"/>
    </location>
</feature>
<dbReference type="InterPro" id="IPR044081">
    <property type="entry name" value="DUF5776"/>
</dbReference>
<feature type="region of interest" description="Disordered" evidence="1">
    <location>
        <begin position="2836"/>
        <end position="2874"/>
    </location>
</feature>
<feature type="region of interest" description="Disordered" evidence="1">
    <location>
        <begin position="2180"/>
        <end position="2203"/>
    </location>
</feature>
<sequence length="3145" mass="338866">MQYNKKQFNKVNDKKIMKKVKKQWVVVSMASLAVLGGFAVSGTLSMTQPSSVVAHADDGTSDSTVQSKQQEEPQGETDQQKASDATKKDASSANNKASTNVDNKKGDAPYTPDHENVAVNSSGKSSTLPNGSNAGSGSTTQPQTSNNTQGPNQGAKNYEGASSNSTDNDGNQKDYDKTKDGFNDKLNNQNQDKSNSDKQDNTGKKDSYDYGAQLANDNKTIIDQGAQDAINGKVKDDQYKDNNYYNSSYDGSNQAKADYNNSINNQGTSDKDYTSYDNSVSDSQNNSKKDGGANTNSSSNISNDDHSGGADNPSDASNSAKNYDSDLKKQFNGTDANGKSTNSSVQNNDVRVPSDSNVSATTPQNTKLEGINADTYAYGYNYFLANQAAIDYESGKWKGTKASDNNGSNESNSQNDPTHDYYMDSQPDTKSAYYKGYQGAKTAAESQWTGNQASTKLSNTNGNISDVSLSENQFYKIGYNNVKNEINDNSTAFVSNGYQLDNLLSNNQVKSNVKIINDIDYSNVNGIASNNANYTTVDKQITPSGVINVNIDGQNHIADFKNMQYRFNPSDTNSQSSLSMNNFKTIYGNGYYGPVSFQTTNSTINYKNINYVGVQLISARTTKVNFAGKNNVMLVDSYHSPFTTNVVVNTPQQNIEASNMTLLPGASYYGDTNFQNLGGSDLVQVFNGGTLTLGRNSNMTLLTGGKSINNSSSGYNSGVYIDNSDSTMNLNKESNLNVIYNKDYNFGGNYGSGIYNNGNINSNGGNINIEFSGDSYGNNPLIINKGKINVTNNGLMQIKLSNANGSYSSGLLNASTGNQFNIASGNLIIDGSQNNQNPITLLNGSISVNDPGNKGILLKTNENGQLVSSGTMNTSTVAVDDNRNNKQLYYQYNVNANGTITGISGNGKTYNGSTKGKNEVSIYRAPSVSVSGPVNAKYNDDGTVTITGNLVVDRAEELDKNDNGIYLRSKADSNETNNTIQQRDFDDNTKYNNVIPNISNGTLVPFTQTVNGLSGKPDNVSTTIKYGIQGITINLHDKDDNYSKETIDAQSYSNNPGENGGVSPDGSRPIQILNSDNSYARRGIKDAINDKDFNSSNYKNNDLYNDNDLYANSYNSAIAGYEAYVKKPDNNISDNYNTTDDNSYKIAKDKQATEAFDQGYQAAQSNAGTNDYIAGQSKDKSNYNGNSSSYKSGYDEASNGYKDGAEAKNAVADASNGYTKGYVAGKGTSDYLSGKDKNSSSVDQTQNNNVNQDIYNNAYDSTKNGYNNTKDNQNTAYNYGKNMLNGMKAANGNKGFNEPSDKDSSDYQAYNDGKNAYNGMNDALTGQNKGKNEDYKSNNDEYNSAYEAAQKGLTDSSNNPEKYTNPSPQYSAYEAGQAARKGSTDAQADSYSNRPSEDSFAQKAYDNAKGNFNAGAGRSNGASTPDTNSQAYKDGLAAQAGQQAATKGDKNGSYPNNSDGSTYNDTQRTAYDNAKKAYNKGLTGDNTTGDAKADQAANNAGMSAKDGIDDAFSNGNPSNDDKQKGPDTNSYDAAKRAAEDGMNGQAKSNLDKQQQNAYDNGKAMYDGMQAAKQDNTNGLNHGELKQDKSSAYSNSYTEGSSQHSNYDKAYTAYKDGLAKIVDGKNENNDRPGQNPISDGNQNPNESTVPYQIAKDSETTDNAIHDAIYHTNTYRPSNNDKNQLTVYNQAQDAYNAGLTQQSNQSSVDHNQGYAYNVGKDALKGIQDAENGQQNEPGNPNDQKDSQDKNTTYNKEAYDQAQNDFKDGNKERNKLSSSNDHNTVDTSASLAYQTGQKYEATKSGIDKYVNNEDGPTLKNNDYSKTLNNGYNAYKAGYEGSNNGQPTETIKSDPSQMDAYNQGRAAQAAVKDASSGKFGNDGSNRPLDSTQPNSSKNSSADSMYNSDDYKPSGADWTTNQQTAYDNAYEAYLDGKKSPNSGSAPNGQKVAYNKGQGDGQLPEAINDAINGKTGNGDNDYSNNIKNFNYSLENSNKDSNSDDIHKAVDIVNKAISDAKTTGNMSDGNLSPDQKNYYDNAFNAYQYGFGKNSSDSSITTDNEKNNSIPYQIGLAARKGIQDTKDVNGKTSYDKNGANQVEKDAYTYAQSAYKSGLTGNPQPNNSTQAFNEGQSDKSGIDAAIRGDSEPKDDSTEVSKVAYDATKAGLNNQNNAQNNYANNAGKAYQSGLSDAQSTDNPDNSGKDLNKDHQSEYNQAKKDYQDGLSAQSGNVNSNGYGEGLNDRAVKQGVKDASNGVAKEDGSSYTPVKQVDGKDINNVDNQINAYKNAVNGFDYGYGNKSIDKDNSAYQSGEKAGKDAKQAVKDQQSETKSTDAKSDSYNQAQQNYQDGFNNPKANGDDLKKFNSQSDAFKQGQNDKNAIDSALNGKEDHSDSPAYKAAKAGLAGNESYDNNYQAAHDIGQAANQGINDSLNGTPGKTQYVNEKDKTDAYNNAEHNFDMGLADKTDDKTSESSDAYKAGQAAKDGYKDAEANKGDFNKTSNVDNYNGNPFAKDSYDNAQAAYKAGLAGNDSNADAKKNSVANKAGLDAKQGIADAIKGQTDPTAVQSEDYNNAFNAAKAGNNVDNANKSAADAKKDDQSTAYQAGQAAQKGIADVQTGTGSADQYKDNSAAQSAYSDAKQAYNDGLNGGDSKQASKDNPTANAAGQAARQGMIDAQSGNGKNNPYTDNPQKDAYNKAKQAFDKGLNGNDDADNPVANEAGKAARQAAADAQVGKNDASPYNNNSNAHDAYQRAMNAYNDGFNSDKDNASATKANDIGKAARQGMNDAENGKDNSDSYNSNPDAKAAYDNAKKAYQAGINGDTTSADAKGNPAVNKAGYANFVPFSPKTENDNNNSPKPNAYQEAQNAAKQKNSNEKAAAKDAVNALINGKSKFTNSINLANKSPEYRKAFKKAYDQSKAGFDAGKKGHYSGSYDSSYQEGYKAGKKQFVKNTNDGKQAGKQAASKLTKLPSFKNKSQAYADAYKEAFKKEVKYNTPHYVYNLKKVYSHNNPSMTRKTRENKYAKTAMYKRETFKITGYKINDKGQLVYKTSKGWISADKKSFNDVYYRHDNQNTNSARKSTQKIRVIKPQGTYIYNSKNFNKKTAVKNMRKGTTLEVKSVEQLGHITRFYLGNGQYISSNKTIVEKINKK</sequence>
<feature type="region of interest" description="Disordered" evidence="1">
    <location>
        <begin position="2339"/>
        <end position="2358"/>
    </location>
</feature>
<feature type="compositionally biased region" description="Basic and acidic residues" evidence="1">
    <location>
        <begin position="2308"/>
        <end position="2331"/>
    </location>
</feature>
<feature type="compositionally biased region" description="Polar residues" evidence="1">
    <location>
        <begin position="1728"/>
        <end position="1739"/>
    </location>
</feature>
<feature type="region of interest" description="Disordered" evidence="1">
    <location>
        <begin position="1048"/>
        <end position="1069"/>
    </location>
</feature>
<feature type="compositionally biased region" description="Low complexity" evidence="1">
    <location>
        <begin position="2711"/>
        <end position="2725"/>
    </location>
</feature>